<evidence type="ECO:0000259" key="12">
    <source>
        <dbReference type="PROSITE" id="PS51998"/>
    </source>
</evidence>
<evidence type="ECO:0000256" key="2">
    <source>
        <dbReference type="ARBA" id="ARBA00009580"/>
    </source>
</evidence>
<dbReference type="PROSITE" id="PS50056">
    <property type="entry name" value="TYR_PHOSPHATASE_2"/>
    <property type="match status" value="1"/>
</dbReference>
<keyword evidence="5" id="KW-0378">Hydrolase</keyword>
<feature type="domain" description="Tyrosine specific protein phosphatases" evidence="11">
    <location>
        <begin position="323"/>
        <end position="377"/>
    </location>
</feature>
<feature type="region of interest" description="Disordered" evidence="9">
    <location>
        <begin position="905"/>
        <end position="927"/>
    </location>
</feature>
<dbReference type="GO" id="GO:0003779">
    <property type="term" value="F:actin binding"/>
    <property type="evidence" value="ECO:0007669"/>
    <property type="project" value="InterPro"/>
</dbReference>
<dbReference type="InterPro" id="IPR000387">
    <property type="entry name" value="Tyr_Pase_dom"/>
</dbReference>
<dbReference type="PROSITE" id="PS51998">
    <property type="entry name" value="DEK_C"/>
    <property type="match status" value="1"/>
</dbReference>
<dbReference type="GO" id="GO:0004722">
    <property type="term" value="F:protein serine/threonine phosphatase activity"/>
    <property type="evidence" value="ECO:0007669"/>
    <property type="project" value="UniProtKB-EC"/>
</dbReference>
<dbReference type="EMBL" id="JAVRJZ010000016">
    <property type="protein sequence ID" value="KAK2710831.1"/>
    <property type="molecule type" value="Genomic_DNA"/>
</dbReference>
<evidence type="ECO:0000259" key="10">
    <source>
        <dbReference type="PROSITE" id="PS50054"/>
    </source>
</evidence>
<dbReference type="AlphaFoldDB" id="A0AA88L2Z4"/>
<feature type="domain" description="Tyrosine-protein phosphatase" evidence="10">
    <location>
        <begin position="258"/>
        <end position="399"/>
    </location>
</feature>
<proteinExistence type="inferred from homology"/>
<reference evidence="13" key="1">
    <citation type="submission" date="2023-07" db="EMBL/GenBank/DDBJ databases">
        <title>Chromosome-level genome assembly of Artemia franciscana.</title>
        <authorList>
            <person name="Jo E."/>
        </authorList>
    </citation>
    <scope>NUCLEOTIDE SEQUENCE</scope>
    <source>
        <tissue evidence="13">Whole body</tissue>
    </source>
</reference>
<dbReference type="GO" id="GO:0030837">
    <property type="term" value="P:negative regulation of actin filament polymerization"/>
    <property type="evidence" value="ECO:0007669"/>
    <property type="project" value="InterPro"/>
</dbReference>
<dbReference type="GO" id="GO:0005856">
    <property type="term" value="C:cytoskeleton"/>
    <property type="evidence" value="ECO:0007669"/>
    <property type="project" value="UniProtKB-SubCell"/>
</dbReference>
<name>A0AA88L2Z4_ARTSF</name>
<evidence type="ECO:0000256" key="4">
    <source>
        <dbReference type="ARBA" id="ARBA00022490"/>
    </source>
</evidence>
<dbReference type="Pfam" id="PF23040">
    <property type="entry name" value="PH_SSH1-like_1st"/>
    <property type="match status" value="1"/>
</dbReference>
<evidence type="ECO:0000256" key="8">
    <source>
        <dbReference type="ARBA" id="ARBA00048336"/>
    </source>
</evidence>
<evidence type="ECO:0000313" key="14">
    <source>
        <dbReference type="Proteomes" id="UP001187531"/>
    </source>
</evidence>
<feature type="compositionally biased region" description="Polar residues" evidence="9">
    <location>
        <begin position="760"/>
        <end position="775"/>
    </location>
</feature>
<dbReference type="EC" id="3.1.3.16" evidence="3"/>
<evidence type="ECO:0000256" key="1">
    <source>
        <dbReference type="ARBA" id="ARBA00004245"/>
    </source>
</evidence>
<dbReference type="InterPro" id="IPR043588">
    <property type="entry name" value="SSH-N"/>
</dbReference>
<dbReference type="PROSITE" id="PS50054">
    <property type="entry name" value="TYR_PHOSPHATASE_DUAL"/>
    <property type="match status" value="1"/>
</dbReference>
<keyword evidence="7" id="KW-0206">Cytoskeleton</keyword>
<comment type="similarity">
    <text evidence="2">Belongs to the protein-tyrosine phosphatase family.</text>
</comment>
<comment type="subcellular location">
    <subcellularLocation>
        <location evidence="1">Cytoplasm</location>
        <location evidence="1">Cytoskeleton</location>
    </subcellularLocation>
</comment>
<dbReference type="InterPro" id="IPR016130">
    <property type="entry name" value="Tyr_Pase_AS"/>
</dbReference>
<feature type="region of interest" description="Disordered" evidence="9">
    <location>
        <begin position="641"/>
        <end position="683"/>
    </location>
</feature>
<dbReference type="InterPro" id="IPR043587">
    <property type="entry name" value="Phosphatase_SSH-like"/>
</dbReference>
<dbReference type="SUPFAM" id="SSF52799">
    <property type="entry name" value="(Phosphotyrosine protein) phosphatases II"/>
    <property type="match status" value="1"/>
</dbReference>
<dbReference type="Pfam" id="PF08766">
    <property type="entry name" value="DEK_C"/>
    <property type="match status" value="1"/>
</dbReference>
<evidence type="ECO:0000256" key="7">
    <source>
        <dbReference type="ARBA" id="ARBA00023212"/>
    </source>
</evidence>
<dbReference type="InterPro" id="IPR020422">
    <property type="entry name" value="TYR_PHOSPHATASE_DUAL_dom"/>
</dbReference>
<comment type="caution">
    <text evidence="13">The sequence shown here is derived from an EMBL/GenBank/DDBJ whole genome shotgun (WGS) entry which is preliminary data.</text>
</comment>
<dbReference type="Proteomes" id="UP001187531">
    <property type="component" value="Unassembled WGS sequence"/>
</dbReference>
<dbReference type="Pfam" id="PF00782">
    <property type="entry name" value="DSPc"/>
    <property type="match status" value="1"/>
</dbReference>
<dbReference type="SMART" id="SM00195">
    <property type="entry name" value="DSPc"/>
    <property type="match status" value="1"/>
</dbReference>
<gene>
    <name evidence="13" type="ORF">QYM36_012125</name>
</gene>
<protein>
    <recommendedName>
        <fullName evidence="3">protein-serine/threonine phosphatase</fullName>
        <ecNumber evidence="3">3.1.3.16</ecNumber>
    </recommendedName>
</protein>
<dbReference type="PANTHER" id="PTHR45864:SF2">
    <property type="entry name" value="PROTEIN PHOSPHATASE SLINGSHOT"/>
    <property type="match status" value="1"/>
</dbReference>
<evidence type="ECO:0000256" key="6">
    <source>
        <dbReference type="ARBA" id="ARBA00022912"/>
    </source>
</evidence>
<accession>A0AA88L2Z4</accession>
<dbReference type="PROSITE" id="PS00383">
    <property type="entry name" value="TYR_PHOSPHATASE_1"/>
    <property type="match status" value="1"/>
</dbReference>
<feature type="region of interest" description="Disordered" evidence="9">
    <location>
        <begin position="758"/>
        <end position="798"/>
    </location>
</feature>
<keyword evidence="6" id="KW-0904">Protein phosphatase</keyword>
<dbReference type="InterPro" id="IPR000340">
    <property type="entry name" value="Dual-sp_phosphatase_cat-dom"/>
</dbReference>
<dbReference type="PANTHER" id="PTHR45864">
    <property type="entry name" value="SLINGSHOT PROTEIN PHOSPHATASE HOMOLOG"/>
    <property type="match status" value="1"/>
</dbReference>
<evidence type="ECO:0000259" key="11">
    <source>
        <dbReference type="PROSITE" id="PS50056"/>
    </source>
</evidence>
<dbReference type="InterPro" id="IPR029021">
    <property type="entry name" value="Prot-tyrosine_phosphatase-like"/>
</dbReference>
<evidence type="ECO:0000256" key="9">
    <source>
        <dbReference type="SAM" id="MobiDB-lite"/>
    </source>
</evidence>
<dbReference type="FunFam" id="3.90.190.10:FF:000004">
    <property type="entry name" value="Protein phosphatase Slingshot homolog 2"/>
    <property type="match status" value="1"/>
</dbReference>
<feature type="domain" description="DEK-C" evidence="12">
    <location>
        <begin position="199"/>
        <end position="254"/>
    </location>
</feature>
<dbReference type="InterPro" id="IPR014876">
    <property type="entry name" value="DEK_C"/>
</dbReference>
<dbReference type="Gene3D" id="3.90.190.10">
    <property type="entry name" value="Protein tyrosine phosphatase superfamily"/>
    <property type="match status" value="1"/>
</dbReference>
<evidence type="ECO:0000313" key="13">
    <source>
        <dbReference type="EMBL" id="KAK2710831.1"/>
    </source>
</evidence>
<evidence type="ECO:0000256" key="3">
    <source>
        <dbReference type="ARBA" id="ARBA00013081"/>
    </source>
</evidence>
<keyword evidence="14" id="KW-1185">Reference proteome</keyword>
<feature type="compositionally biased region" description="Basic and acidic residues" evidence="9">
    <location>
        <begin position="780"/>
        <end position="793"/>
    </location>
</feature>
<keyword evidence="4" id="KW-0963">Cytoplasm</keyword>
<comment type="catalytic activity">
    <reaction evidence="8">
        <text>O-phospho-L-threonyl-[protein] + H2O = L-threonyl-[protein] + phosphate</text>
        <dbReference type="Rhea" id="RHEA:47004"/>
        <dbReference type="Rhea" id="RHEA-COMP:11060"/>
        <dbReference type="Rhea" id="RHEA-COMP:11605"/>
        <dbReference type="ChEBI" id="CHEBI:15377"/>
        <dbReference type="ChEBI" id="CHEBI:30013"/>
        <dbReference type="ChEBI" id="CHEBI:43474"/>
        <dbReference type="ChEBI" id="CHEBI:61977"/>
        <dbReference type="EC" id="3.1.3.16"/>
    </reaction>
</comment>
<feature type="compositionally biased region" description="Basic residues" evidence="9">
    <location>
        <begin position="913"/>
        <end position="925"/>
    </location>
</feature>
<organism evidence="13 14">
    <name type="scientific">Artemia franciscana</name>
    <name type="common">Brine shrimp</name>
    <name type="synonym">Artemia sanfranciscana</name>
    <dbReference type="NCBI Taxonomy" id="6661"/>
    <lineage>
        <taxon>Eukaryota</taxon>
        <taxon>Metazoa</taxon>
        <taxon>Ecdysozoa</taxon>
        <taxon>Arthropoda</taxon>
        <taxon>Crustacea</taxon>
        <taxon>Branchiopoda</taxon>
        <taxon>Anostraca</taxon>
        <taxon>Artemiidae</taxon>
        <taxon>Artemia</taxon>
    </lineage>
</organism>
<evidence type="ECO:0000256" key="5">
    <source>
        <dbReference type="ARBA" id="ARBA00022801"/>
    </source>
</evidence>
<sequence>MEMDSAHSSNMAVRSKTPDMSQHLEAMLSMLEAGHCLKIAARIESIHPGRVRYIGIISIQDNGFLGNEETCILGFDCQPSENQGLSGVSLGLIFCIYADSKIELDGDGGFSVTSGDEQRIFKPVSVHTLWSVLQCLHKASGRARSSNHFIGGTSHKWAAVYTERINSDRSCLNEWNAMSDIESRRPASPDVVEKTSDRAEMEKVIRARLRDLMMTVDLDNVTTLELRTRLEKQLQTDLKCFKTFIDTEVLTILGQMDGASCIFDHVFLGSEWNASNLEELKRNGVKHILNVTREIDNFFPGTFDYMNVRVYDEEATELLKYWEKTFAYIRKARESGSKVLVHCRMGVSRSASVVIAYAMKAKGWNLQRALEFVKNKRACVRPNPAFMHQLEVYEGILIASRHRHNQLFRSKSETNINRRLTVRGENKAGFSTNASCQSFMAKNLRRGMSERTVSSCVRLPGPNGEAYSVSQNKAVQLENDSQLRSLQGCATFTIGSSPILRPKFNDKTEDCPKAFILESSGELVDSLKAIERTANLVDTVELPLRVDSPPICRRLEPWLFGDEDKDIKDSIVMWGDVNDAVECVNPVLVPVNDEGTKPADSVFTAVERCCLRRSATIPPPVPKRSVSLRLPSRSYRVRKHMCRSEAPTPESVPQDFESSFRLSDKDKRCSRSKSASDLSENSQQPPFWVSGVKSVKIQLKSPSVDSEKVSCITDELSTMVEQPAVDVISEVKKFESLVHKNCDIKRVKSLKETGAPKVVVTSSPRRSLSETGNVLSSSARESRSAESSPRLDRPGQPGVVQKIKQDFEAKTQQVRPTSLNLLPTVEPKKAKGLISSIFNFKRDESRLRKRTVSLETVCGDGQKSPERSVKDLVSHFEPRDKTKVDRPRSVTITNEMGYNTSSKFSINTLNSSNKKKKKQHGKTHPLQRLCNGDFLSTVSNFSSKY</sequence>